<evidence type="ECO:0000256" key="1">
    <source>
        <dbReference type="SAM" id="MobiDB-lite"/>
    </source>
</evidence>
<dbReference type="Proteomes" id="UP000018201">
    <property type="component" value="Unassembled WGS sequence"/>
</dbReference>
<sequence length="344" mass="35828">MFSALVGEHKEVPIQGRSGPLCPSAPCCAITDIANANSCSNPSLKEAAHQSPAPPLPDQQETEAVEKTTAKDSTGGHNSVAILPRALPSQGFSHAALNSQFFSLAGDPSDARQVLGARSATVVLDGSEAKETGVAADESHLQAQQADNTVGSERVNSPEEQTGGCSSQHTATPATFGFNNNNYRGNNESLSSSSPDPPGEMLRLLLAGVPAGVSEAQRSSSSSAAPSSSSCVTSKSSSPFAASREQQQFDLRDFNTATAAVAPRRAEAQAPKPPLSRSGKRQQTVDPLSMLGSVLKSKKTRASSLPELDEQLSVAIAELVETSPELQEIFYYATTDPAAIEVPL</sequence>
<dbReference type="EMBL" id="HG691644">
    <property type="protein sequence ID" value="CDI78903.1"/>
    <property type="molecule type" value="Genomic_DNA"/>
</dbReference>
<dbReference type="OrthoDB" id="10651411at2759"/>
<accession>U6GHZ5</accession>
<reference evidence="2" key="1">
    <citation type="submission" date="2013-10" db="EMBL/GenBank/DDBJ databases">
        <title>Genomic analysis of the causative agents of coccidiosis in chickens.</title>
        <authorList>
            <person name="Reid A.J."/>
            <person name="Blake D."/>
            <person name="Billington K."/>
            <person name="Browne H."/>
            <person name="Dunn M."/>
            <person name="Hung S."/>
            <person name="Kawahara F."/>
            <person name="Miranda-Saavedra D."/>
            <person name="Mourier T."/>
            <person name="Nagra H."/>
            <person name="Otto T.D."/>
            <person name="Rawlings N."/>
            <person name="Sanchez A."/>
            <person name="Sanders M."/>
            <person name="Subramaniam C."/>
            <person name="Tay Y."/>
            <person name="Dear P."/>
            <person name="Doerig C."/>
            <person name="Gruber A."/>
            <person name="Parkinson J."/>
            <person name="Shirley M."/>
            <person name="Wan K.L."/>
            <person name="Berriman M."/>
            <person name="Tomley F."/>
            <person name="Pain A."/>
        </authorList>
    </citation>
    <scope>NUCLEOTIDE SEQUENCE [LARGE SCALE GENOMIC DNA]</scope>
    <source>
        <strain evidence="2">Houghton</strain>
    </source>
</reference>
<feature type="region of interest" description="Disordered" evidence="1">
    <location>
        <begin position="132"/>
        <end position="201"/>
    </location>
</feature>
<name>U6GHZ5_9EIME</name>
<proteinExistence type="predicted"/>
<reference evidence="2" key="2">
    <citation type="submission" date="2013-10" db="EMBL/GenBank/DDBJ databases">
        <authorList>
            <person name="Aslett M."/>
        </authorList>
    </citation>
    <scope>NUCLEOTIDE SEQUENCE [LARGE SCALE GENOMIC DNA]</scope>
    <source>
        <strain evidence="2">Houghton</strain>
    </source>
</reference>
<evidence type="ECO:0000313" key="3">
    <source>
        <dbReference type="Proteomes" id="UP000018201"/>
    </source>
</evidence>
<gene>
    <name evidence="2" type="ORF">EPH_0008200</name>
</gene>
<dbReference type="VEuPathDB" id="ToxoDB:EPH_0008200"/>
<feature type="region of interest" description="Disordered" evidence="1">
    <location>
        <begin position="261"/>
        <end position="288"/>
    </location>
</feature>
<evidence type="ECO:0000313" key="2">
    <source>
        <dbReference type="EMBL" id="CDI78903.1"/>
    </source>
</evidence>
<feature type="region of interest" description="Disordered" evidence="1">
    <location>
        <begin position="42"/>
        <end position="80"/>
    </location>
</feature>
<feature type="compositionally biased region" description="Low complexity" evidence="1">
    <location>
        <begin position="214"/>
        <end position="238"/>
    </location>
</feature>
<dbReference type="AlphaFoldDB" id="U6GHZ5"/>
<feature type="region of interest" description="Disordered" evidence="1">
    <location>
        <begin position="213"/>
        <end position="248"/>
    </location>
</feature>
<protein>
    <submittedName>
        <fullName evidence="2">Uncharacterized protein</fullName>
    </submittedName>
</protein>
<organism evidence="2 3">
    <name type="scientific">Eimeria praecox</name>
    <dbReference type="NCBI Taxonomy" id="51316"/>
    <lineage>
        <taxon>Eukaryota</taxon>
        <taxon>Sar</taxon>
        <taxon>Alveolata</taxon>
        <taxon>Apicomplexa</taxon>
        <taxon>Conoidasida</taxon>
        <taxon>Coccidia</taxon>
        <taxon>Eucoccidiorida</taxon>
        <taxon>Eimeriorina</taxon>
        <taxon>Eimeriidae</taxon>
        <taxon>Eimeria</taxon>
    </lineage>
</organism>
<keyword evidence="3" id="KW-1185">Reference proteome</keyword>
<feature type="compositionally biased region" description="Polar residues" evidence="1">
    <location>
        <begin position="141"/>
        <end position="173"/>
    </location>
</feature>
<feature type="compositionally biased region" description="Low complexity" evidence="1">
    <location>
        <begin position="176"/>
        <end position="187"/>
    </location>
</feature>